<dbReference type="NCBIfam" id="TIGR01214">
    <property type="entry name" value="rmlD"/>
    <property type="match status" value="1"/>
</dbReference>
<dbReference type="EC" id="1.1.1.133" evidence="2"/>
<dbReference type="InterPro" id="IPR036291">
    <property type="entry name" value="NAD(P)-bd_dom_sf"/>
</dbReference>
<dbReference type="EMBL" id="VUNB01000003">
    <property type="protein sequence ID" value="MST68943.1"/>
    <property type="molecule type" value="Genomic_DNA"/>
</dbReference>
<reference evidence="4" key="1">
    <citation type="submission" date="2019-09" db="EMBL/GenBank/DDBJ databases">
        <title>In-depth cultivation of the pig gut microbiome towards novel bacterial diversity and tailored functional studies.</title>
        <authorList>
            <person name="Wylensek D."/>
            <person name="Hitch T.C.A."/>
            <person name="Clavel T."/>
        </authorList>
    </citation>
    <scope>NUCLEOTIDE SEQUENCE</scope>
    <source>
        <strain evidence="4">RF-744-FAT-WT-3</strain>
    </source>
</reference>
<dbReference type="PANTHER" id="PTHR10491">
    <property type="entry name" value="DTDP-4-DEHYDRORHAMNOSE REDUCTASE"/>
    <property type="match status" value="1"/>
</dbReference>
<comment type="similarity">
    <text evidence="1 2">Belongs to the dTDP-4-dehydrorhamnose reductase family.</text>
</comment>
<dbReference type="GO" id="GO:0008831">
    <property type="term" value="F:dTDP-4-dehydrorhamnose reductase activity"/>
    <property type="evidence" value="ECO:0007669"/>
    <property type="project" value="UniProtKB-EC"/>
</dbReference>
<comment type="caution">
    <text evidence="4">The sequence shown here is derived from an EMBL/GenBank/DDBJ whole genome shotgun (WGS) entry which is preliminary data.</text>
</comment>
<evidence type="ECO:0000313" key="4">
    <source>
        <dbReference type="EMBL" id="MST68943.1"/>
    </source>
</evidence>
<dbReference type="Pfam" id="PF04321">
    <property type="entry name" value="RmlD_sub_bind"/>
    <property type="match status" value="1"/>
</dbReference>
<protein>
    <recommendedName>
        <fullName evidence="2">dTDP-4-dehydrorhamnose reductase</fullName>
        <ecNumber evidence="2">1.1.1.133</ecNumber>
    </recommendedName>
</protein>
<dbReference type="RefSeq" id="WP_154572407.1">
    <property type="nucleotide sequence ID" value="NZ_VUNB01000003.1"/>
</dbReference>
<keyword evidence="2 4" id="KW-0560">Oxidoreductase</keyword>
<keyword evidence="2" id="KW-0521">NADP</keyword>
<organism evidence="4">
    <name type="scientific">Baileyella intestinalis</name>
    <dbReference type="NCBI Taxonomy" id="2606709"/>
    <lineage>
        <taxon>Bacteria</taxon>
        <taxon>Bacillati</taxon>
        <taxon>Bacillota</taxon>
        <taxon>Clostridia</taxon>
        <taxon>Peptostreptococcales</taxon>
        <taxon>Anaerovoracaceae</taxon>
        <taxon>Baileyella</taxon>
    </lineage>
</organism>
<dbReference type="PANTHER" id="PTHR10491:SF4">
    <property type="entry name" value="METHIONINE ADENOSYLTRANSFERASE 2 SUBUNIT BETA"/>
    <property type="match status" value="1"/>
</dbReference>
<evidence type="ECO:0000256" key="2">
    <source>
        <dbReference type="RuleBase" id="RU364082"/>
    </source>
</evidence>
<dbReference type="InterPro" id="IPR005913">
    <property type="entry name" value="dTDP_dehydrorham_reduct"/>
</dbReference>
<evidence type="ECO:0000256" key="1">
    <source>
        <dbReference type="ARBA" id="ARBA00010944"/>
    </source>
</evidence>
<sequence>MKVFVTGVGGQLGHDVMNELAARGHQGVGSDRAPEYKGVQDGSAVTAMPYVSMDITDKEAVRKIIQEVKPDAIVHCAAWTAVDAAEDQDKQETVWSVNVEGTRNIAEAAKSVDAKMMYFSTDYVFDGQGEAPWDPDSKEYAPINFYGKSKLGGELAVSEVLEKYFIVRIAWVFGVNGNNFIKTMLKVGQSHDEVRVVCDQIGTPTYTLDLAKLVVDMIETEKYGYYHATNSELPEADGSSEKPETATETADCSTKTGYISWYDFTREIYRQAGLTTKITPVTTEEYGLSKAARPANSRLDKSKLEKNGFSPLPTWPDAVARYLKILKEQEVF</sequence>
<name>A0A6A8M7Z1_9FIRM</name>
<comment type="function">
    <text evidence="2">Catalyzes the reduction of dTDP-6-deoxy-L-lyxo-4-hexulose to yield dTDP-L-rhamnose.</text>
</comment>
<evidence type="ECO:0000259" key="3">
    <source>
        <dbReference type="Pfam" id="PF04321"/>
    </source>
</evidence>
<dbReference type="SUPFAM" id="SSF51735">
    <property type="entry name" value="NAD(P)-binding Rossmann-fold domains"/>
    <property type="match status" value="1"/>
</dbReference>
<dbReference type="AlphaFoldDB" id="A0A6A8M7Z1"/>
<dbReference type="Gene3D" id="3.40.50.720">
    <property type="entry name" value="NAD(P)-binding Rossmann-like Domain"/>
    <property type="match status" value="1"/>
</dbReference>
<dbReference type="GO" id="GO:0019305">
    <property type="term" value="P:dTDP-rhamnose biosynthetic process"/>
    <property type="evidence" value="ECO:0007669"/>
    <property type="project" value="UniProtKB-UniPathway"/>
</dbReference>
<dbReference type="CDD" id="cd05254">
    <property type="entry name" value="dTDP_HR_like_SDR_e"/>
    <property type="match status" value="1"/>
</dbReference>
<proteinExistence type="inferred from homology"/>
<comment type="pathway">
    <text evidence="2">Carbohydrate biosynthesis; dTDP-L-rhamnose biosynthesis.</text>
</comment>
<feature type="domain" description="RmlD-like substrate binding" evidence="3">
    <location>
        <begin position="1"/>
        <end position="326"/>
    </location>
</feature>
<dbReference type="InterPro" id="IPR029903">
    <property type="entry name" value="RmlD-like-bd"/>
</dbReference>
<dbReference type="Gene3D" id="3.90.25.10">
    <property type="entry name" value="UDP-galactose 4-epimerase, domain 1"/>
    <property type="match status" value="2"/>
</dbReference>
<gene>
    <name evidence="4" type="primary">rfbD</name>
    <name evidence="4" type="ORF">FYJ66_04960</name>
</gene>
<accession>A0A6A8M7Z1</accession>
<dbReference type="UniPathway" id="UPA00124"/>